<proteinExistence type="predicted"/>
<dbReference type="RefSeq" id="WP_231966378.1">
    <property type="nucleotide sequence ID" value="NZ_LS398551.1"/>
</dbReference>
<accession>A0A2U3RCG8</accession>
<keyword evidence="1" id="KW-0812">Transmembrane</keyword>
<reference evidence="3" key="1">
    <citation type="submission" date="2018-03" db="EMBL/GenBank/DDBJ databases">
        <authorList>
            <person name="Batty M. E."/>
            <person name="Batty M E."/>
        </authorList>
    </citation>
    <scope>NUCLEOTIDE SEQUENCE [LARGE SCALE GENOMIC DNA]</scope>
    <source>
        <strain evidence="3">Gilliam</strain>
    </source>
</reference>
<evidence type="ECO:0000256" key="1">
    <source>
        <dbReference type="SAM" id="Phobius"/>
    </source>
</evidence>
<keyword evidence="1" id="KW-0472">Membrane</keyword>
<dbReference type="EMBL" id="LS398551">
    <property type="protein sequence ID" value="SPR10907.1"/>
    <property type="molecule type" value="Genomic_DNA"/>
</dbReference>
<organism evidence="2 3">
    <name type="scientific">Orientia tsutsugamushi str. Gilliam</name>
    <dbReference type="NCBI Taxonomy" id="1359184"/>
    <lineage>
        <taxon>Bacteria</taxon>
        <taxon>Pseudomonadati</taxon>
        <taxon>Pseudomonadota</taxon>
        <taxon>Alphaproteobacteria</taxon>
        <taxon>Rickettsiales</taxon>
        <taxon>Rickettsiaceae</taxon>
        <taxon>Rickettsieae</taxon>
        <taxon>Orientia</taxon>
    </lineage>
</organism>
<keyword evidence="3" id="KW-1185">Reference proteome</keyword>
<keyword evidence="1" id="KW-1133">Transmembrane helix</keyword>
<sequence length="262" mass="29073">MRDVYSFITRAVQQVTSNTTSWLKDCVLIPGDSISEVLISGADAAGKMAFKCYSICGSMFIHYLNKIHNSYINRIDGPYIPMTVLHNLVSNKDAIIKDDQNLNLIFPANFTSVINDNNIVVAKVYASNNYDINATLTEWSGGACKVIPNCSIELLVASYNEMNANLVASYNEMNANNDKNNLPTVLLWISSGFVVGLLAGYTATLAYKKYRENADITINIDRIEETEKFKNMHEILPMEPVMEPVAEPQYEVCGAVKDSSIS</sequence>
<dbReference type="Proteomes" id="UP000244959">
    <property type="component" value="Chromosome I"/>
</dbReference>
<gene>
    <name evidence="2" type="ORF">GILLIAM_02184</name>
</gene>
<name>A0A2U3RCG8_ORITS</name>
<evidence type="ECO:0000313" key="2">
    <source>
        <dbReference type="EMBL" id="SPR10907.1"/>
    </source>
</evidence>
<dbReference type="AlphaFoldDB" id="A0A2U3RCG8"/>
<evidence type="ECO:0000313" key="3">
    <source>
        <dbReference type="Proteomes" id="UP000244959"/>
    </source>
</evidence>
<feature type="transmembrane region" description="Helical" evidence="1">
    <location>
        <begin position="185"/>
        <end position="207"/>
    </location>
</feature>
<protein>
    <submittedName>
        <fullName evidence="2">Uncharacterized protein</fullName>
    </submittedName>
</protein>